<reference evidence="2" key="1">
    <citation type="submission" date="2022-07" db="EMBL/GenBank/DDBJ databases">
        <title>Gramela sediminis sp. nov., isolated from deep-sea sediment of the Indian Ocean.</title>
        <authorList>
            <person name="Shi H."/>
        </authorList>
    </citation>
    <scope>NUCLEOTIDE SEQUENCE</scope>
    <source>
        <strain evidence="2">GC03-9</strain>
    </source>
</reference>
<dbReference type="AlphaFoldDB" id="A0A9X2HZT1"/>
<organism evidence="2 3">
    <name type="scientific">Christiangramia oceanisediminis</name>
    <dbReference type="NCBI Taxonomy" id="2920386"/>
    <lineage>
        <taxon>Bacteria</taxon>
        <taxon>Pseudomonadati</taxon>
        <taxon>Bacteroidota</taxon>
        <taxon>Flavobacteriia</taxon>
        <taxon>Flavobacteriales</taxon>
        <taxon>Flavobacteriaceae</taxon>
        <taxon>Christiangramia</taxon>
    </lineage>
</organism>
<keyword evidence="3" id="KW-1185">Reference proteome</keyword>
<dbReference type="PANTHER" id="PTHR12526:SF630">
    <property type="entry name" value="GLYCOSYLTRANSFERASE"/>
    <property type="match status" value="1"/>
</dbReference>
<dbReference type="EMBL" id="JANCNS010000001">
    <property type="protein sequence ID" value="MCP9198296.1"/>
    <property type="molecule type" value="Genomic_DNA"/>
</dbReference>
<dbReference type="SUPFAM" id="SSF53756">
    <property type="entry name" value="UDP-Glycosyltransferase/glycogen phosphorylase"/>
    <property type="match status" value="1"/>
</dbReference>
<evidence type="ECO:0000259" key="1">
    <source>
        <dbReference type="Pfam" id="PF00534"/>
    </source>
</evidence>
<name>A0A9X2HZT1_9FLAO</name>
<gene>
    <name evidence="2" type="ORF">MKO06_00140</name>
</gene>
<evidence type="ECO:0000313" key="2">
    <source>
        <dbReference type="EMBL" id="MCP9198296.1"/>
    </source>
</evidence>
<dbReference type="PANTHER" id="PTHR12526">
    <property type="entry name" value="GLYCOSYLTRANSFERASE"/>
    <property type="match status" value="1"/>
</dbReference>
<dbReference type="RefSeq" id="WP_241550297.1">
    <property type="nucleotide sequence ID" value="NZ_JANCNS010000001.1"/>
</dbReference>
<evidence type="ECO:0000313" key="3">
    <source>
        <dbReference type="Proteomes" id="UP001155280"/>
    </source>
</evidence>
<protein>
    <submittedName>
        <fullName evidence="2">Glycosyltransferase family 4 protein</fullName>
    </submittedName>
</protein>
<comment type="caution">
    <text evidence="2">The sequence shown here is derived from an EMBL/GenBank/DDBJ whole genome shotgun (WGS) entry which is preliminary data.</text>
</comment>
<dbReference type="Proteomes" id="UP001155280">
    <property type="component" value="Unassembled WGS sequence"/>
</dbReference>
<dbReference type="CDD" id="cd03801">
    <property type="entry name" value="GT4_PimA-like"/>
    <property type="match status" value="1"/>
</dbReference>
<feature type="domain" description="Glycosyl transferase family 1" evidence="1">
    <location>
        <begin position="191"/>
        <end position="354"/>
    </location>
</feature>
<dbReference type="Pfam" id="PF00534">
    <property type="entry name" value="Glycos_transf_1"/>
    <property type="match status" value="1"/>
</dbReference>
<proteinExistence type="predicted"/>
<dbReference type="GO" id="GO:0016757">
    <property type="term" value="F:glycosyltransferase activity"/>
    <property type="evidence" value="ECO:0007669"/>
    <property type="project" value="InterPro"/>
</dbReference>
<dbReference type="Gene3D" id="3.40.50.2000">
    <property type="entry name" value="Glycogen Phosphorylase B"/>
    <property type="match status" value="1"/>
</dbReference>
<accession>A0A9X2HZT1</accession>
<sequence>MRFTIFSHAPHKEFEDKIYSYGPYVREINLWTSSFDEIRIVAPRLKGGVAPNEYAYDHQHAKLIAIPQLYFKNIPESIKSIFRVIFIIPMIFIEMIGTQHIHIRCPGNIGLLACIIQIFFPGKKKTVKYAGNWDPRSEQPMSYRFQKWILRNRFLTKNAKVLIYGEWEDMKDRKNLIPFYTASFSESDKIEFSKSFQGDFRFSFLGSLVNGKRPNLAIKIIEQMRSRGHQVSLDIFGNGPLESALEEYIRSKALQDVVHLRGVKDVETIKKELQDSHFVILPSKSEGWPKALAEGMFFGCIPIATPVSCVPWMLGYGKRGILIDPEVNDATSKIEVFLSDPEKLKKMSEKSTEWARNYTLEKFHESIRKFL</sequence>
<dbReference type="InterPro" id="IPR001296">
    <property type="entry name" value="Glyco_trans_1"/>
</dbReference>